<sequence length="238" mass="27015">MRNASWGLGGIGLSTMGMRMLIGRDWATRLMNCMSARLSFGEEGKIVMKCRSLCVAVELEKMGLYADWWLPNVTGMTRECFKEYVETDYPESAKRLLELWDNGIWTGSCDRKFDAIGFPQLLAHNFTEWCRSAIDALDLVTAVRHALDVTSIMFPHLPTPWVVADCLKGYVHMDPEVFREIVSMRVSESVMIPMLVCRTWAVTHSMDPLTCVAMVRSHLKLMADCFSLNEGEEGEENE</sequence>
<name>A0A8S5U2V7_9CAUD</name>
<accession>A0A8S5U2V7</accession>
<reference evidence="1" key="1">
    <citation type="journal article" date="2021" name="Proc. Natl. Acad. Sci. U.S.A.">
        <title>A Catalog of Tens of Thousands of Viruses from Human Metagenomes Reveals Hidden Associations with Chronic Diseases.</title>
        <authorList>
            <person name="Tisza M.J."/>
            <person name="Buck C.B."/>
        </authorList>
    </citation>
    <scope>NUCLEOTIDE SEQUENCE</scope>
    <source>
        <strain evidence="1">CtjUd6</strain>
    </source>
</reference>
<protein>
    <submittedName>
        <fullName evidence="1">Uncharacterized protein</fullName>
    </submittedName>
</protein>
<organism evidence="1">
    <name type="scientific">Podoviridae sp. ctjUd6</name>
    <dbReference type="NCBI Taxonomy" id="2825270"/>
    <lineage>
        <taxon>Viruses</taxon>
        <taxon>Duplodnaviria</taxon>
        <taxon>Heunggongvirae</taxon>
        <taxon>Uroviricota</taxon>
        <taxon>Caudoviricetes</taxon>
    </lineage>
</organism>
<evidence type="ECO:0000313" key="1">
    <source>
        <dbReference type="EMBL" id="DAF88750.1"/>
    </source>
</evidence>
<proteinExistence type="predicted"/>
<dbReference type="EMBL" id="BK015993">
    <property type="protein sequence ID" value="DAF88750.1"/>
    <property type="molecule type" value="Genomic_DNA"/>
</dbReference>